<dbReference type="Proteomes" id="UP001238179">
    <property type="component" value="Chromosome"/>
</dbReference>
<reference evidence="12" key="1">
    <citation type="journal article" date="2023" name="Int. J. Syst. Evol. Microbiol.">
        <title>Mesoterricola silvestris gen. nov., sp. nov., Mesoterricola sediminis sp. nov., Geothrix oryzae sp. nov., Geothrix edaphica sp. nov., Geothrix rubra sp. nov., and Geothrix limicola sp. nov., six novel members of Acidobacteriota isolated from soils.</title>
        <authorList>
            <person name="Itoh H."/>
            <person name="Sugisawa Y."/>
            <person name="Mise K."/>
            <person name="Xu Z."/>
            <person name="Kuniyasu M."/>
            <person name="Ushijima N."/>
            <person name="Kawano K."/>
            <person name="Kobayashi E."/>
            <person name="Shiratori Y."/>
            <person name="Masuda Y."/>
            <person name="Senoo K."/>
        </authorList>
    </citation>
    <scope>NUCLEOTIDE SEQUENCE [LARGE SCALE GENOMIC DNA]</scope>
    <source>
        <strain evidence="12">W79</strain>
    </source>
</reference>
<sequence length="517" mass="55219">MTLSLLPLILVTAFLVLPTVERQVTEDRENATRVAVESVFGILQEFDARARRGELTVDQAKAQAVSVIRTLRYNKEEYFWINDLTPRMVMHPYKPELDGKDLSQSKDPSGKFLFNEMVAVCRARGGGFVPYLWPRQGETLPVPKISYVKAFAPWGWMVGNGVYIDDVQREYASIRNRIALFTGIATLVALANGVIFAKRVLSPVRTLAGNLTEQMEGLSRGDLRVSAAATSTGDLSRVAAAFNQAVGAFGGLVKDLGAVAARLDEEASTLQASAGSMARETLELSQGMRAGRQDAEEVSQAIGGLSRALEGMAEGLAEARGQALATLEAAGQGSLHGRETSEAMAGIRSAFGKMASAVRIIQDIARQTNLLSLNAAIEAAKAGAQGKGFAVVAEEVRKLAERSSAAAKEIAGLIEESDTTVTEGESTVAGIVAALGRIGGQTEAMAGHIRDLDAALKAQAETGRQVADRTHRVIQRLGEDTRAAEALNGTVGLVAETARHQSESADRLLERIRTFRT</sequence>
<name>A0AA48GQ37_9BACT</name>
<evidence type="ECO:0000256" key="3">
    <source>
        <dbReference type="ARBA" id="ARBA00022500"/>
    </source>
</evidence>
<gene>
    <name evidence="11" type="primary">mcp40H-11</name>
    <name evidence="11" type="ORF">METEAL_32130</name>
</gene>
<dbReference type="AlphaFoldDB" id="A0AA48GQ37"/>
<dbReference type="SMART" id="SM01049">
    <property type="entry name" value="Cache_2"/>
    <property type="match status" value="1"/>
</dbReference>
<dbReference type="Pfam" id="PF00015">
    <property type="entry name" value="MCPsignal"/>
    <property type="match status" value="1"/>
</dbReference>
<evidence type="ECO:0000313" key="11">
    <source>
        <dbReference type="EMBL" id="BDU74039.1"/>
    </source>
</evidence>
<dbReference type="SMART" id="SM00283">
    <property type="entry name" value="MA"/>
    <property type="match status" value="1"/>
</dbReference>
<keyword evidence="2" id="KW-1003">Cell membrane</keyword>
<comment type="subcellular location">
    <subcellularLocation>
        <location evidence="1">Cell membrane</location>
        <topology evidence="1">Multi-pass membrane protein</topology>
    </subcellularLocation>
</comment>
<evidence type="ECO:0000256" key="8">
    <source>
        <dbReference type="PROSITE-ProRule" id="PRU00284"/>
    </source>
</evidence>
<dbReference type="Gene3D" id="1.10.287.950">
    <property type="entry name" value="Methyl-accepting chemotaxis protein"/>
    <property type="match status" value="1"/>
</dbReference>
<dbReference type="InterPro" id="IPR004090">
    <property type="entry name" value="Chemotax_Me-accpt_rcpt"/>
</dbReference>
<dbReference type="InterPro" id="IPR051310">
    <property type="entry name" value="MCP_chemotaxis"/>
</dbReference>
<keyword evidence="12" id="KW-1185">Reference proteome</keyword>
<evidence type="ECO:0000256" key="7">
    <source>
        <dbReference type="ARBA" id="ARBA00029447"/>
    </source>
</evidence>
<evidence type="ECO:0000256" key="2">
    <source>
        <dbReference type="ARBA" id="ARBA00022475"/>
    </source>
</evidence>
<dbReference type="Pfam" id="PF17200">
    <property type="entry name" value="sCache_2"/>
    <property type="match status" value="1"/>
</dbReference>
<dbReference type="PROSITE" id="PS50111">
    <property type="entry name" value="CHEMOTAXIS_TRANSDUC_2"/>
    <property type="match status" value="1"/>
</dbReference>
<dbReference type="InterPro" id="IPR033480">
    <property type="entry name" value="sCache_2"/>
</dbReference>
<dbReference type="PANTHER" id="PTHR43531">
    <property type="entry name" value="PROTEIN ICFG"/>
    <property type="match status" value="1"/>
</dbReference>
<dbReference type="GO" id="GO:0004888">
    <property type="term" value="F:transmembrane signaling receptor activity"/>
    <property type="evidence" value="ECO:0007669"/>
    <property type="project" value="InterPro"/>
</dbReference>
<proteinExistence type="inferred from homology"/>
<evidence type="ECO:0000256" key="6">
    <source>
        <dbReference type="ARBA" id="ARBA00023136"/>
    </source>
</evidence>
<dbReference type="InterPro" id="IPR004089">
    <property type="entry name" value="MCPsignal_dom"/>
</dbReference>
<comment type="similarity">
    <text evidence="7">Belongs to the methyl-accepting chemotaxis (MCP) protein family.</text>
</comment>
<dbReference type="PANTHER" id="PTHR43531:SF11">
    <property type="entry name" value="METHYL-ACCEPTING CHEMOTAXIS PROTEIN 3"/>
    <property type="match status" value="1"/>
</dbReference>
<feature type="domain" description="HAMP" evidence="10">
    <location>
        <begin position="211"/>
        <end position="254"/>
    </location>
</feature>
<dbReference type="GO" id="GO:0006935">
    <property type="term" value="P:chemotaxis"/>
    <property type="evidence" value="ECO:0007669"/>
    <property type="project" value="UniProtKB-KW"/>
</dbReference>
<dbReference type="PRINTS" id="PR00260">
    <property type="entry name" value="CHEMTRNSDUCR"/>
</dbReference>
<dbReference type="GO" id="GO:0005886">
    <property type="term" value="C:plasma membrane"/>
    <property type="evidence" value="ECO:0007669"/>
    <property type="project" value="UniProtKB-SubCell"/>
</dbReference>
<dbReference type="Gene3D" id="3.30.450.20">
    <property type="entry name" value="PAS domain"/>
    <property type="match status" value="1"/>
</dbReference>
<accession>A0AA48GQ37</accession>
<dbReference type="KEGG" id="msil:METEAL_32130"/>
<dbReference type="EMBL" id="AP027080">
    <property type="protein sequence ID" value="BDU74039.1"/>
    <property type="molecule type" value="Genomic_DNA"/>
</dbReference>
<keyword evidence="6" id="KW-0472">Membrane</keyword>
<dbReference type="SUPFAM" id="SSF58104">
    <property type="entry name" value="Methyl-accepting chemotaxis protein (MCP) signaling domain"/>
    <property type="match status" value="1"/>
</dbReference>
<evidence type="ECO:0000256" key="1">
    <source>
        <dbReference type="ARBA" id="ARBA00004651"/>
    </source>
</evidence>
<evidence type="ECO:0000256" key="5">
    <source>
        <dbReference type="ARBA" id="ARBA00022989"/>
    </source>
</evidence>
<feature type="domain" description="Methyl-accepting transducer" evidence="9">
    <location>
        <begin position="266"/>
        <end position="488"/>
    </location>
</feature>
<keyword evidence="4" id="KW-0812">Transmembrane</keyword>
<evidence type="ECO:0000259" key="9">
    <source>
        <dbReference type="PROSITE" id="PS50111"/>
    </source>
</evidence>
<dbReference type="GO" id="GO:0007165">
    <property type="term" value="P:signal transduction"/>
    <property type="evidence" value="ECO:0007669"/>
    <property type="project" value="UniProtKB-KW"/>
</dbReference>
<dbReference type="PROSITE" id="PS50885">
    <property type="entry name" value="HAMP"/>
    <property type="match status" value="1"/>
</dbReference>
<protein>
    <submittedName>
        <fullName evidence="11">Chemotaxis protein</fullName>
    </submittedName>
</protein>
<keyword evidence="8" id="KW-0807">Transducer</keyword>
<organism evidence="11 12">
    <name type="scientific">Mesoterricola silvestris</name>
    <dbReference type="NCBI Taxonomy" id="2927979"/>
    <lineage>
        <taxon>Bacteria</taxon>
        <taxon>Pseudomonadati</taxon>
        <taxon>Acidobacteriota</taxon>
        <taxon>Holophagae</taxon>
        <taxon>Holophagales</taxon>
        <taxon>Holophagaceae</taxon>
        <taxon>Mesoterricola</taxon>
    </lineage>
</organism>
<evidence type="ECO:0000256" key="4">
    <source>
        <dbReference type="ARBA" id="ARBA00022692"/>
    </source>
</evidence>
<evidence type="ECO:0000259" key="10">
    <source>
        <dbReference type="PROSITE" id="PS50885"/>
    </source>
</evidence>
<keyword evidence="3" id="KW-0145">Chemotaxis</keyword>
<keyword evidence="5" id="KW-1133">Transmembrane helix</keyword>
<evidence type="ECO:0000313" key="12">
    <source>
        <dbReference type="Proteomes" id="UP001238179"/>
    </source>
</evidence>
<dbReference type="InterPro" id="IPR003660">
    <property type="entry name" value="HAMP_dom"/>
</dbReference>